<feature type="compositionally biased region" description="Basic residues" evidence="5">
    <location>
        <begin position="465"/>
        <end position="478"/>
    </location>
</feature>
<dbReference type="Gene3D" id="1.10.20.140">
    <property type="match status" value="1"/>
</dbReference>
<dbReference type="GO" id="GO:0006400">
    <property type="term" value="P:tRNA modification"/>
    <property type="evidence" value="ECO:0007669"/>
    <property type="project" value="TreeGrafter"/>
</dbReference>
<feature type="compositionally biased region" description="Basic and acidic residues" evidence="5">
    <location>
        <begin position="479"/>
        <end position="499"/>
    </location>
</feature>
<organism evidence="6 7">
    <name type="scientific">Ustilago trichophora</name>
    <dbReference type="NCBI Taxonomy" id="86804"/>
    <lineage>
        <taxon>Eukaryota</taxon>
        <taxon>Fungi</taxon>
        <taxon>Dikarya</taxon>
        <taxon>Basidiomycota</taxon>
        <taxon>Ustilaginomycotina</taxon>
        <taxon>Ustilaginomycetes</taxon>
        <taxon>Ustilaginales</taxon>
        <taxon>Ustilaginaceae</taxon>
        <taxon>Ustilago</taxon>
    </lineage>
</organism>
<gene>
    <name evidence="6" type="ORF">UTRI_00224_B</name>
</gene>
<dbReference type="InterPro" id="IPR027417">
    <property type="entry name" value="P-loop_NTPase"/>
</dbReference>
<dbReference type="GO" id="GO:0005739">
    <property type="term" value="C:mitochondrion"/>
    <property type="evidence" value="ECO:0007669"/>
    <property type="project" value="TreeGrafter"/>
</dbReference>
<accession>A0A5C3DS83</accession>
<dbReference type="AlphaFoldDB" id="A0A5C3DS83"/>
<name>A0A5C3DS83_9BASI</name>
<dbReference type="InterPro" id="IPR039657">
    <property type="entry name" value="Dimethylallyltransferase"/>
</dbReference>
<evidence type="ECO:0000256" key="1">
    <source>
        <dbReference type="ARBA" id="ARBA00005842"/>
    </source>
</evidence>
<feature type="region of interest" description="Disordered" evidence="5">
    <location>
        <begin position="460"/>
        <end position="522"/>
    </location>
</feature>
<dbReference type="Pfam" id="PF01715">
    <property type="entry name" value="IPPT"/>
    <property type="match status" value="1"/>
</dbReference>
<dbReference type="Proteomes" id="UP000324022">
    <property type="component" value="Unassembled WGS sequence"/>
</dbReference>
<keyword evidence="3" id="KW-0547">Nucleotide-binding</keyword>
<reference evidence="6 7" key="1">
    <citation type="submission" date="2018-03" db="EMBL/GenBank/DDBJ databases">
        <authorList>
            <person name="Guldener U."/>
        </authorList>
    </citation>
    <scope>NUCLEOTIDE SEQUENCE [LARGE SCALE GENOMIC DNA]</scope>
    <source>
        <strain evidence="6 7">NBRC100155</strain>
    </source>
</reference>
<keyword evidence="7" id="KW-1185">Reference proteome</keyword>
<evidence type="ECO:0000256" key="2">
    <source>
        <dbReference type="ARBA" id="ARBA00022679"/>
    </source>
</evidence>
<evidence type="ECO:0000256" key="5">
    <source>
        <dbReference type="SAM" id="MobiDB-lite"/>
    </source>
</evidence>
<sequence>MQIYKGLDIITNKATEEEMEGVRHHLLGFVDPAQSGEGESVYDVTKFVEDTNCIAEGLVGEGKVPIVCGGTTYYCQHLLFPGRLITTPGGGEGEVVEEVDLGVDPVYQKLSEEEKGLLGHVSTGNSAKVDLATRAANDPELGMQLWKLLNKIDPAMAARWHYKDTRKVANSLRVYKETGRPHSVWIAEQDSHQQQQRDEMQGDKVAGGGGMRGVSGYRKLLLWLWCDPPILRKRLDDRVDEMVRRGLEAEVREMRNIAKRMLDDIVSSSAGANYQSGIFQTIGYRQFAEYLDRLEPLSPANITTKQQQQWFDSATQDTKTATRQYAKSQLKWVQNKLIPEVRRAQQAAVAMGGEVELYLLDASNVEQWEEKVRQPALQVLSSFLKREDLPDPATISNPTAANEYLYSGRTANQALSKLQKDGSAQAGVEGEGLRTIQANKMFTCQVCTFDPSHPVLVREVDKETHRKGRHHRNNAKRKMSAEEKEKSIKDKIAQGDRVRALRQQLKHLPKGEEAKSSKQKQN</sequence>
<dbReference type="EMBL" id="OOIN01000001">
    <property type="protein sequence ID" value="SPO19829.1"/>
    <property type="molecule type" value="Genomic_DNA"/>
</dbReference>
<comment type="similarity">
    <text evidence="1">Belongs to the IPP transferase family.</text>
</comment>
<dbReference type="PANTHER" id="PTHR11088">
    <property type="entry name" value="TRNA DIMETHYLALLYLTRANSFERASE"/>
    <property type="match status" value="1"/>
</dbReference>
<keyword evidence="4" id="KW-0067">ATP-binding</keyword>
<protein>
    <submittedName>
        <fullName evidence="6">Related to tRNA isopentenylpyrophosphate transferase</fullName>
    </submittedName>
</protein>
<dbReference type="GO" id="GO:0005524">
    <property type="term" value="F:ATP binding"/>
    <property type="evidence" value="ECO:0007669"/>
    <property type="project" value="UniProtKB-KW"/>
</dbReference>
<evidence type="ECO:0000256" key="4">
    <source>
        <dbReference type="ARBA" id="ARBA00022840"/>
    </source>
</evidence>
<evidence type="ECO:0000313" key="7">
    <source>
        <dbReference type="Proteomes" id="UP000324022"/>
    </source>
</evidence>
<dbReference type="PANTHER" id="PTHR11088:SF89">
    <property type="entry name" value="TRNA DIMETHYLALLYLTRANSFERASE"/>
    <property type="match status" value="1"/>
</dbReference>
<feature type="compositionally biased region" description="Basic and acidic residues" evidence="5">
    <location>
        <begin position="189"/>
        <end position="202"/>
    </location>
</feature>
<feature type="region of interest" description="Disordered" evidence="5">
    <location>
        <begin position="189"/>
        <end position="208"/>
    </location>
</feature>
<dbReference type="OrthoDB" id="775260at2759"/>
<proteinExistence type="inferred from homology"/>
<evidence type="ECO:0000313" key="6">
    <source>
        <dbReference type="EMBL" id="SPO19829.1"/>
    </source>
</evidence>
<evidence type="ECO:0000256" key="3">
    <source>
        <dbReference type="ARBA" id="ARBA00022741"/>
    </source>
</evidence>
<dbReference type="GO" id="GO:0052381">
    <property type="term" value="F:tRNA dimethylallyltransferase activity"/>
    <property type="evidence" value="ECO:0007669"/>
    <property type="project" value="TreeGrafter"/>
</dbReference>
<dbReference type="Gene3D" id="3.40.50.300">
    <property type="entry name" value="P-loop containing nucleotide triphosphate hydrolases"/>
    <property type="match status" value="1"/>
</dbReference>
<keyword evidence="2 6" id="KW-0808">Transferase</keyword>